<feature type="domain" description="Glycosyl hydrolase family 36 N-terminal" evidence="9">
    <location>
        <begin position="26"/>
        <end position="256"/>
    </location>
</feature>
<evidence type="ECO:0000256" key="1">
    <source>
        <dbReference type="ARBA" id="ARBA00001255"/>
    </source>
</evidence>
<dbReference type="PANTHER" id="PTHR43053">
    <property type="entry name" value="GLYCOSIDASE FAMILY 31"/>
    <property type="match status" value="1"/>
</dbReference>
<dbReference type="InterPro" id="IPR000111">
    <property type="entry name" value="Glyco_hydro_27/36_CS"/>
</dbReference>
<dbReference type="Gene3D" id="2.60.40.1180">
    <property type="entry name" value="Golgi alpha-mannosidase II"/>
    <property type="match status" value="1"/>
</dbReference>
<dbReference type="PRINTS" id="PR00743">
    <property type="entry name" value="GLHYDRLASE36"/>
</dbReference>
<dbReference type="InterPro" id="IPR017853">
    <property type="entry name" value="GH"/>
</dbReference>
<dbReference type="InterPro" id="IPR031705">
    <property type="entry name" value="Glyco_hydro_36_C"/>
</dbReference>
<keyword evidence="4 5" id="KW-0326">Glycosidase</keyword>
<protein>
    <recommendedName>
        <fullName evidence="2 5">Alpha-galactosidase</fullName>
        <ecNumber evidence="2 5">3.2.1.22</ecNumber>
    </recommendedName>
</protein>
<feature type="domain" description="Glycosyl hydrolase family 36 C-terminal" evidence="8">
    <location>
        <begin position="614"/>
        <end position="688"/>
    </location>
</feature>
<dbReference type="Pfam" id="PF02065">
    <property type="entry name" value="Melibiase"/>
    <property type="match status" value="1"/>
</dbReference>
<reference evidence="10 11" key="1">
    <citation type="submission" date="2020-08" db="EMBL/GenBank/DDBJ databases">
        <title>Genomic Encyclopedia of Type Strains, Phase IV (KMG-IV): sequencing the most valuable type-strain genomes for metagenomic binning, comparative biology and taxonomic classification.</title>
        <authorList>
            <person name="Goeker M."/>
        </authorList>
    </citation>
    <scope>NUCLEOTIDE SEQUENCE [LARGE SCALE GENOMIC DNA]</scope>
    <source>
        <strain evidence="10 11">DSM 21458</strain>
    </source>
</reference>
<evidence type="ECO:0000313" key="10">
    <source>
        <dbReference type="EMBL" id="MBB6097841.1"/>
    </source>
</evidence>
<dbReference type="InterPro" id="IPR002252">
    <property type="entry name" value="Glyco_hydro_36"/>
</dbReference>
<dbReference type="InterPro" id="IPR013785">
    <property type="entry name" value="Aldolase_TIM"/>
</dbReference>
<dbReference type="GO" id="GO:0016052">
    <property type="term" value="P:carbohydrate catabolic process"/>
    <property type="evidence" value="ECO:0007669"/>
    <property type="project" value="InterPro"/>
</dbReference>
<organism evidence="10 11">
    <name type="scientific">Deinobacterium chartae</name>
    <dbReference type="NCBI Taxonomy" id="521158"/>
    <lineage>
        <taxon>Bacteria</taxon>
        <taxon>Thermotogati</taxon>
        <taxon>Deinococcota</taxon>
        <taxon>Deinococci</taxon>
        <taxon>Deinococcales</taxon>
        <taxon>Deinococcaceae</taxon>
        <taxon>Deinobacterium</taxon>
    </lineage>
</organism>
<evidence type="ECO:0000256" key="2">
    <source>
        <dbReference type="ARBA" id="ARBA00012755"/>
    </source>
</evidence>
<dbReference type="RefSeq" id="WP_183985693.1">
    <property type="nucleotide sequence ID" value="NZ_JACHHG010000004.1"/>
</dbReference>
<feature type="binding site" evidence="7">
    <location>
        <position position="413"/>
    </location>
    <ligand>
        <name>substrate</name>
    </ligand>
</feature>
<proteinExistence type="inferred from homology"/>
<evidence type="ECO:0000256" key="5">
    <source>
        <dbReference type="PIRNR" id="PIRNR005536"/>
    </source>
</evidence>
<dbReference type="InterPro" id="IPR031704">
    <property type="entry name" value="Glyco_hydro_36_N"/>
</dbReference>
<dbReference type="EC" id="3.2.1.22" evidence="2 5"/>
<feature type="binding site" evidence="7">
    <location>
        <position position="171"/>
    </location>
    <ligand>
        <name>substrate</name>
    </ligand>
</feature>
<keyword evidence="11" id="KW-1185">Reference proteome</keyword>
<evidence type="ECO:0000256" key="7">
    <source>
        <dbReference type="PIRSR" id="PIRSR005536-2"/>
    </source>
</evidence>
<dbReference type="InterPro" id="IPR050985">
    <property type="entry name" value="Alpha-glycosidase_related"/>
</dbReference>
<dbReference type="SUPFAM" id="SSF51445">
    <property type="entry name" value="(Trans)glycosidases"/>
    <property type="match status" value="1"/>
</dbReference>
<dbReference type="Gene3D" id="2.70.98.60">
    <property type="entry name" value="alpha-galactosidase from lactobacil brevis"/>
    <property type="match status" value="1"/>
</dbReference>
<feature type="binding site" evidence="7">
    <location>
        <begin position="446"/>
        <end position="450"/>
    </location>
    <ligand>
        <name>substrate</name>
    </ligand>
</feature>
<dbReference type="PANTHER" id="PTHR43053:SF3">
    <property type="entry name" value="ALPHA-GALACTOSIDASE C-RELATED"/>
    <property type="match status" value="1"/>
</dbReference>
<dbReference type="InterPro" id="IPR013780">
    <property type="entry name" value="Glyco_hydro_b"/>
</dbReference>
<evidence type="ECO:0000259" key="9">
    <source>
        <dbReference type="Pfam" id="PF16875"/>
    </source>
</evidence>
<comment type="caution">
    <text evidence="10">The sequence shown here is derived from an EMBL/GenBank/DDBJ whole genome shotgun (WGS) entry which is preliminary data.</text>
</comment>
<evidence type="ECO:0000259" key="8">
    <source>
        <dbReference type="Pfam" id="PF16874"/>
    </source>
</evidence>
<dbReference type="InterPro" id="IPR038417">
    <property type="entry name" value="Alpga-gal_N_sf"/>
</dbReference>
<evidence type="ECO:0000256" key="4">
    <source>
        <dbReference type="ARBA" id="ARBA00023295"/>
    </source>
</evidence>
<keyword evidence="3 5" id="KW-0378">Hydrolase</keyword>
<dbReference type="CDD" id="cd14791">
    <property type="entry name" value="GH36"/>
    <property type="match status" value="1"/>
</dbReference>
<dbReference type="Pfam" id="PF16875">
    <property type="entry name" value="Glyco_hydro_36N"/>
    <property type="match status" value="1"/>
</dbReference>
<sequence>MTHSALPLWVLETRTAAYSLGLDPDGRLVHTYWGPRLPRSEDYPRPPAVTEWASFNHPAHLALEEYPGYGAPKYIEPALKLSFADGTRDVVLRYDSAEQDGNDLRVHLRDAVYPLTVTLHYRVHPEHDLIERWTRFENGGSAPVTLERVFSAQWHPPQREDYRLSHLTGRWLDEFRLQRETLPQGVTVLESRRLTTSHHHNPWFALDDGTALEESGEVWFGALAWSGNWKLIAERTDFGNVRIGLGLNDWDFAWRLGGGESFETPPAVAGYTPGGFGAASRALHRYIRDRVLPRPQEPRKVLYNSWEATLFDVDERSQAELAELAAEMGIELFVVDDGWFNGRNSDRAGLGDWWPDPAKFPQGLNPLIERVQALGMQFGLWIEPEMVNPDSELYRAHPDWVIHFPRRERTEARNQLILNLGRRDVQDHLIATLDRLLAEHDIRFIKWDMNRNVSEPGWPEAPGDPRELWARYVHGLYRVWGTLAERHPQVVWQSCSGGGGRADLGILRLADQIWVSDNTHAAARLQIQEGFSQVFPASTMEAWVTDADRGRLPLEFRFHVSMMGNLGVGGHLARWTPEEREVARAQIALYKRIRPLVQFGDLYRLRSAHAGAFSAVQYVSQDRSEAVLFAFRTHLPRPGALPPLRLRGLDPQARYLLEGEDEPRSGAAWMNAGLRLTLEDFSSAVLCLSRTQ</sequence>
<comment type="similarity">
    <text evidence="5">Belongs to the glycosyl hydrolase.</text>
</comment>
<dbReference type="Gene3D" id="3.20.20.70">
    <property type="entry name" value="Aldolase class I"/>
    <property type="match status" value="1"/>
</dbReference>
<dbReference type="FunFam" id="3.20.20.70:FF:000118">
    <property type="entry name" value="Alpha-galactosidase"/>
    <property type="match status" value="1"/>
</dbReference>
<dbReference type="GO" id="GO:0004557">
    <property type="term" value="F:alpha-galactosidase activity"/>
    <property type="evidence" value="ECO:0007669"/>
    <property type="project" value="UniProtKB-UniRule"/>
</dbReference>
<comment type="catalytic activity">
    <reaction evidence="1 5">
        <text>Hydrolysis of terminal, non-reducing alpha-D-galactose residues in alpha-D-galactosides, including galactose oligosaccharides, galactomannans and galactolipids.</text>
        <dbReference type="EC" id="3.2.1.22"/>
    </reaction>
</comment>
<dbReference type="PROSITE" id="PS00512">
    <property type="entry name" value="ALPHA_GALACTOSIDASE"/>
    <property type="match status" value="1"/>
</dbReference>
<evidence type="ECO:0000256" key="3">
    <source>
        <dbReference type="ARBA" id="ARBA00022801"/>
    </source>
</evidence>
<dbReference type="AlphaFoldDB" id="A0A841HWD5"/>
<dbReference type="EMBL" id="JACHHG010000004">
    <property type="protein sequence ID" value="MBB6097841.1"/>
    <property type="molecule type" value="Genomic_DNA"/>
</dbReference>
<dbReference type="Pfam" id="PF16874">
    <property type="entry name" value="Glyco_hydro_36C"/>
    <property type="match status" value="1"/>
</dbReference>
<feature type="active site" description="Proton donor" evidence="6">
    <location>
        <position position="517"/>
    </location>
</feature>
<evidence type="ECO:0000256" key="6">
    <source>
        <dbReference type="PIRSR" id="PIRSR005536-1"/>
    </source>
</evidence>
<feature type="active site" description="Nucleophile" evidence="6">
    <location>
        <position position="448"/>
    </location>
</feature>
<feature type="binding site" evidence="7">
    <location>
        <position position="495"/>
    </location>
    <ligand>
        <name>substrate</name>
    </ligand>
</feature>
<dbReference type="PIRSF" id="PIRSF005536">
    <property type="entry name" value="Agal"/>
    <property type="match status" value="1"/>
</dbReference>
<accession>A0A841HWD5</accession>
<feature type="binding site" evidence="7">
    <location>
        <position position="517"/>
    </location>
    <ligand>
        <name>substrate</name>
    </ligand>
</feature>
<dbReference type="Proteomes" id="UP000569951">
    <property type="component" value="Unassembled WGS sequence"/>
</dbReference>
<name>A0A841HWD5_9DEIO</name>
<gene>
    <name evidence="10" type="ORF">HNR42_001264</name>
</gene>
<evidence type="ECO:0000313" key="11">
    <source>
        <dbReference type="Proteomes" id="UP000569951"/>
    </source>
</evidence>
<feature type="binding site" evidence="7">
    <location>
        <begin position="336"/>
        <end position="337"/>
    </location>
    <ligand>
        <name>substrate</name>
    </ligand>
</feature>